<dbReference type="EMBL" id="JAPHAV010000008">
    <property type="protein sequence ID" value="MCX2698140.1"/>
    <property type="molecule type" value="Genomic_DNA"/>
</dbReference>
<feature type="transmembrane region" description="Helical" evidence="7">
    <location>
        <begin position="470"/>
        <end position="490"/>
    </location>
</feature>
<dbReference type="RefSeq" id="WP_265985820.1">
    <property type="nucleotide sequence ID" value="NZ_JAPHAV010000008.1"/>
</dbReference>
<comment type="caution">
    <text evidence="8">The sequence shown here is derived from an EMBL/GenBank/DDBJ whole genome shotgun (WGS) entry which is preliminary data.</text>
</comment>
<feature type="transmembrane region" description="Helical" evidence="7">
    <location>
        <begin position="128"/>
        <end position="153"/>
    </location>
</feature>
<evidence type="ECO:0000313" key="8">
    <source>
        <dbReference type="EMBL" id="MCX2698140.1"/>
    </source>
</evidence>
<evidence type="ECO:0000256" key="4">
    <source>
        <dbReference type="ARBA" id="ARBA00022692"/>
    </source>
</evidence>
<evidence type="ECO:0000256" key="5">
    <source>
        <dbReference type="ARBA" id="ARBA00022989"/>
    </source>
</evidence>
<evidence type="ECO:0000256" key="1">
    <source>
        <dbReference type="ARBA" id="ARBA00004651"/>
    </source>
</evidence>
<feature type="transmembrane region" description="Helical" evidence="7">
    <location>
        <begin position="159"/>
        <end position="179"/>
    </location>
</feature>
<keyword evidence="5 7" id="KW-1133">Transmembrane helix</keyword>
<feature type="transmembrane region" description="Helical" evidence="7">
    <location>
        <begin position="414"/>
        <end position="433"/>
    </location>
</feature>
<reference evidence="8 9" key="1">
    <citation type="submission" date="2022-11" db="EMBL/GenBank/DDBJ databases">
        <title>Brucella sp. YY2X, whole genome shotgun sequencing project.</title>
        <authorList>
            <person name="Yang Y."/>
        </authorList>
    </citation>
    <scope>NUCLEOTIDE SEQUENCE [LARGE SCALE GENOMIC DNA]</scope>
    <source>
        <strain evidence="8 9">YY2X</strain>
    </source>
</reference>
<evidence type="ECO:0000313" key="9">
    <source>
        <dbReference type="Proteomes" id="UP001301216"/>
    </source>
</evidence>
<dbReference type="PANTHER" id="PTHR30509:SF9">
    <property type="entry name" value="MULTIDRUG RESISTANCE PROTEIN MDTO"/>
    <property type="match status" value="1"/>
</dbReference>
<feature type="transmembrane region" description="Helical" evidence="7">
    <location>
        <begin position="341"/>
        <end position="359"/>
    </location>
</feature>
<evidence type="ECO:0000256" key="2">
    <source>
        <dbReference type="ARBA" id="ARBA00022448"/>
    </source>
</evidence>
<evidence type="ECO:0000256" key="7">
    <source>
        <dbReference type="SAM" id="Phobius"/>
    </source>
</evidence>
<feature type="transmembrane region" description="Helical" evidence="7">
    <location>
        <begin position="33"/>
        <end position="60"/>
    </location>
</feature>
<accession>A0ABT3QR96</accession>
<dbReference type="Proteomes" id="UP001301216">
    <property type="component" value="Unassembled WGS sequence"/>
</dbReference>
<feature type="transmembrane region" description="Helical" evidence="7">
    <location>
        <begin position="439"/>
        <end position="458"/>
    </location>
</feature>
<feature type="transmembrane region" description="Helical" evidence="7">
    <location>
        <begin position="99"/>
        <end position="116"/>
    </location>
</feature>
<keyword evidence="2" id="KW-0813">Transport</keyword>
<gene>
    <name evidence="8" type="ORF">OPR82_15430</name>
</gene>
<dbReference type="PANTHER" id="PTHR30509">
    <property type="entry name" value="P-HYDROXYBENZOIC ACID EFFLUX PUMP SUBUNIT-RELATED"/>
    <property type="match status" value="1"/>
</dbReference>
<feature type="transmembrane region" description="Helical" evidence="7">
    <location>
        <begin position="72"/>
        <end position="93"/>
    </location>
</feature>
<sequence>MATSVNDTLWDAIRETLADLAPFPGRMATAWRVAAVCALVAGIAMMFHIPESAISCYLVIFLMKADGAENTVVATAAIIAITLLVALMVPVLAWTVESALLRILVMIAVSFIFIFLGAASKLGEGGSIVALIIAFILSLVNEVPINGVISLALRYAWEMAILPMFVIAGFSLFFGRWSLTLLREELRERLLVARKVLADNNPIMNPLLREKLGAANEDENKRSMLVKILHQTTKKRLAHIQTDITASYQLLFAASALPADLSAEKRQHYAGQIDKMVDALDKDAPLPPPEAMPDTSAQRQEAGILQALRNIAGSEKTDYRKGSGDSFFAADAFTNPIYQRFALKTTLAAILCYVFYAAINWQGIHTAMVTCYVASLGTAGDTIHKLTLRITGCLVGAAIGIASLIFLMPQLESVGSLMVLVFAVALLAAWVSAGSEKVSYGGVQIGLAFTLTVLQGFGPTTDMDTARDRIIGILVGNFAVYLVSTLIWPAPVVTVIRQRLSDAARKIAEIASVAPDERAEMINTAAETERLLDEVRYCFYLLPFEPAALRPSEKLEKTFDGFADQLASLNKEVYFSDQVMPDAVERLNALSLRIKSDGIQSEISLEKQAYSAEDAENEGANKIDKHLAHMEALLAGGKA</sequence>
<proteinExistence type="predicted"/>
<evidence type="ECO:0000256" key="6">
    <source>
        <dbReference type="ARBA" id="ARBA00023136"/>
    </source>
</evidence>
<protein>
    <submittedName>
        <fullName evidence="8">FUSC family protein</fullName>
    </submittedName>
</protein>
<evidence type="ECO:0000256" key="3">
    <source>
        <dbReference type="ARBA" id="ARBA00022475"/>
    </source>
</evidence>
<keyword evidence="9" id="KW-1185">Reference proteome</keyword>
<feature type="transmembrane region" description="Helical" evidence="7">
    <location>
        <begin position="386"/>
        <end position="407"/>
    </location>
</feature>
<organism evidence="8 9">
    <name type="scientific">Ochrobactrum chromiisoli</name>
    <dbReference type="NCBI Taxonomy" id="2993941"/>
    <lineage>
        <taxon>Bacteria</taxon>
        <taxon>Pseudomonadati</taxon>
        <taxon>Pseudomonadota</taxon>
        <taxon>Alphaproteobacteria</taxon>
        <taxon>Hyphomicrobiales</taxon>
        <taxon>Brucellaceae</taxon>
        <taxon>Brucella/Ochrobactrum group</taxon>
        <taxon>Ochrobactrum</taxon>
    </lineage>
</organism>
<keyword evidence="6 7" id="KW-0472">Membrane</keyword>
<name>A0ABT3QR96_9HYPH</name>
<dbReference type="Pfam" id="PF04632">
    <property type="entry name" value="FUSC"/>
    <property type="match status" value="1"/>
</dbReference>
<dbReference type="InterPro" id="IPR006726">
    <property type="entry name" value="PHBA_efflux_AaeB/fusaric-R"/>
</dbReference>
<keyword evidence="3" id="KW-1003">Cell membrane</keyword>
<keyword evidence="4 7" id="KW-0812">Transmembrane</keyword>
<comment type="subcellular location">
    <subcellularLocation>
        <location evidence="1">Cell membrane</location>
        <topology evidence="1">Multi-pass membrane protein</topology>
    </subcellularLocation>
</comment>